<evidence type="ECO:0000256" key="4">
    <source>
        <dbReference type="ARBA" id="ARBA00022692"/>
    </source>
</evidence>
<comment type="caution">
    <text evidence="9">The sequence shown here is derived from an EMBL/GenBank/DDBJ whole genome shotgun (WGS) entry which is preliminary data.</text>
</comment>
<dbReference type="STRING" id="1618659.UV11_C0027G0006"/>
<dbReference type="InterPro" id="IPR032818">
    <property type="entry name" value="DedA-like"/>
</dbReference>
<dbReference type="Pfam" id="PF09335">
    <property type="entry name" value="VTT_dom"/>
    <property type="match status" value="1"/>
</dbReference>
<gene>
    <name evidence="9" type="ORF">UV11_C0027G0006</name>
</gene>
<dbReference type="EMBL" id="LCDF01000027">
    <property type="protein sequence ID" value="KKS46645.1"/>
    <property type="molecule type" value="Genomic_DNA"/>
</dbReference>
<organism evidence="9 10">
    <name type="scientific">Candidatus Giovannonibacteria bacterium GW2011_GWF2_42_19</name>
    <dbReference type="NCBI Taxonomy" id="1618659"/>
    <lineage>
        <taxon>Bacteria</taxon>
        <taxon>Candidatus Giovannoniibacteriota</taxon>
    </lineage>
</organism>
<accession>A0A0G0ZD57</accession>
<comment type="subcellular location">
    <subcellularLocation>
        <location evidence="1 7">Cell membrane</location>
        <topology evidence="1 7">Multi-pass membrane protein</topology>
    </subcellularLocation>
</comment>
<dbReference type="PATRIC" id="fig|1618659.3.peg.792"/>
<dbReference type="GO" id="GO:0005886">
    <property type="term" value="C:plasma membrane"/>
    <property type="evidence" value="ECO:0007669"/>
    <property type="project" value="UniProtKB-SubCell"/>
</dbReference>
<keyword evidence="3 7" id="KW-1003">Cell membrane</keyword>
<keyword evidence="5 7" id="KW-1133">Transmembrane helix</keyword>
<evidence type="ECO:0000259" key="8">
    <source>
        <dbReference type="Pfam" id="PF09335"/>
    </source>
</evidence>
<name>A0A0G0ZD57_9BACT</name>
<evidence type="ECO:0000256" key="1">
    <source>
        <dbReference type="ARBA" id="ARBA00004651"/>
    </source>
</evidence>
<evidence type="ECO:0000256" key="7">
    <source>
        <dbReference type="RuleBase" id="RU367016"/>
    </source>
</evidence>
<feature type="transmembrane region" description="Helical" evidence="7">
    <location>
        <begin position="12"/>
        <end position="38"/>
    </location>
</feature>
<proteinExistence type="inferred from homology"/>
<feature type="transmembrane region" description="Helical" evidence="7">
    <location>
        <begin position="144"/>
        <end position="169"/>
    </location>
</feature>
<reference evidence="9 10" key="1">
    <citation type="journal article" date="2015" name="Nature">
        <title>rRNA introns, odd ribosomes, and small enigmatic genomes across a large radiation of phyla.</title>
        <authorList>
            <person name="Brown C.T."/>
            <person name="Hug L.A."/>
            <person name="Thomas B.C."/>
            <person name="Sharon I."/>
            <person name="Castelle C.J."/>
            <person name="Singh A."/>
            <person name="Wilkins M.J."/>
            <person name="Williams K.H."/>
            <person name="Banfield J.F."/>
        </authorList>
    </citation>
    <scope>NUCLEOTIDE SEQUENCE [LARGE SCALE GENOMIC DNA]</scope>
</reference>
<feature type="domain" description="VTT" evidence="8">
    <location>
        <begin position="38"/>
        <end position="163"/>
    </location>
</feature>
<evidence type="ECO:0000256" key="6">
    <source>
        <dbReference type="ARBA" id="ARBA00023136"/>
    </source>
</evidence>
<evidence type="ECO:0000313" key="9">
    <source>
        <dbReference type="EMBL" id="KKS46645.1"/>
    </source>
</evidence>
<dbReference type="Proteomes" id="UP000034036">
    <property type="component" value="Unassembled WGS sequence"/>
</dbReference>
<dbReference type="PANTHER" id="PTHR30353:SF0">
    <property type="entry name" value="TRANSMEMBRANE PROTEIN"/>
    <property type="match status" value="1"/>
</dbReference>
<evidence type="ECO:0000256" key="3">
    <source>
        <dbReference type="ARBA" id="ARBA00022475"/>
    </source>
</evidence>
<dbReference type="PANTHER" id="PTHR30353">
    <property type="entry name" value="INNER MEMBRANE PROTEIN DEDA-RELATED"/>
    <property type="match status" value="1"/>
</dbReference>
<dbReference type="InterPro" id="IPR032816">
    <property type="entry name" value="VTT_dom"/>
</dbReference>
<evidence type="ECO:0000256" key="5">
    <source>
        <dbReference type="ARBA" id="ARBA00022989"/>
    </source>
</evidence>
<feature type="transmembrane region" description="Helical" evidence="7">
    <location>
        <begin position="175"/>
        <end position="196"/>
    </location>
</feature>
<protein>
    <recommendedName>
        <fullName evidence="8">VTT domain-containing protein</fullName>
    </recommendedName>
</protein>
<evidence type="ECO:0000256" key="2">
    <source>
        <dbReference type="ARBA" id="ARBA00010792"/>
    </source>
</evidence>
<evidence type="ECO:0000313" key="10">
    <source>
        <dbReference type="Proteomes" id="UP000034036"/>
    </source>
</evidence>
<keyword evidence="6 7" id="KW-0472">Membrane</keyword>
<sequence length="205" mass="22811">MIENLFEIDLIALIKGVGYLGLFGIIFAESGVFIGLFLPGDSLLLTAGLLASQGYLNIWLLAPIFFLAAVLGDNFGYAFGKKVGPALFNKEKSFLFQKENLEKSHLFYEKYGAKTIVFARFLPVVRTFAPILAGVGKMHYPKFLFFNIIGGALWAVGLTLCGYFLGNLVPNIEKYFLPLVLGIIIISVLPSFVHVIRNRNNYFKK</sequence>
<feature type="transmembrane region" description="Helical" evidence="7">
    <location>
        <begin position="58"/>
        <end position="80"/>
    </location>
</feature>
<comment type="similarity">
    <text evidence="2 7">Belongs to the DedA family.</text>
</comment>
<keyword evidence="4 7" id="KW-0812">Transmembrane</keyword>
<dbReference type="AlphaFoldDB" id="A0A0G0ZD57"/>